<evidence type="ECO:0000313" key="3">
    <source>
        <dbReference type="Proteomes" id="UP001221898"/>
    </source>
</evidence>
<keyword evidence="3" id="KW-1185">Reference proteome</keyword>
<dbReference type="AlphaFoldDB" id="A0AAD7R9C9"/>
<gene>
    <name evidence="2" type="ORF">AAFF_G00291030</name>
</gene>
<reference evidence="2" key="1">
    <citation type="journal article" date="2023" name="Science">
        <title>Genome structures resolve the early diversification of teleost fishes.</title>
        <authorList>
            <person name="Parey E."/>
            <person name="Louis A."/>
            <person name="Montfort J."/>
            <person name="Bouchez O."/>
            <person name="Roques C."/>
            <person name="Iampietro C."/>
            <person name="Lluch J."/>
            <person name="Castinel A."/>
            <person name="Donnadieu C."/>
            <person name="Desvignes T."/>
            <person name="Floi Bucao C."/>
            <person name="Jouanno E."/>
            <person name="Wen M."/>
            <person name="Mejri S."/>
            <person name="Dirks R."/>
            <person name="Jansen H."/>
            <person name="Henkel C."/>
            <person name="Chen W.J."/>
            <person name="Zahm M."/>
            <person name="Cabau C."/>
            <person name="Klopp C."/>
            <person name="Thompson A.W."/>
            <person name="Robinson-Rechavi M."/>
            <person name="Braasch I."/>
            <person name="Lecointre G."/>
            <person name="Bobe J."/>
            <person name="Postlethwait J.H."/>
            <person name="Berthelot C."/>
            <person name="Roest Crollius H."/>
            <person name="Guiguen Y."/>
        </authorList>
    </citation>
    <scope>NUCLEOTIDE SEQUENCE</scope>
    <source>
        <strain evidence="2">NC1722</strain>
    </source>
</reference>
<sequence length="123" mass="13609">MRSSFSRASLEFLQCEYMALLIRVLRYLLLSATLPHHLAPRTGTALVPGLSHPAELVECLRSHQGPAAFPPQPRKNQAQGQVVSPQQREAAEEVAPWPRGFSTAVRRLSRVAETTRKVSQAVV</sequence>
<dbReference type="EMBL" id="JAINUG010000409">
    <property type="protein sequence ID" value="KAJ8372248.1"/>
    <property type="molecule type" value="Genomic_DNA"/>
</dbReference>
<comment type="caution">
    <text evidence="2">The sequence shown here is derived from an EMBL/GenBank/DDBJ whole genome shotgun (WGS) entry which is preliminary data.</text>
</comment>
<protein>
    <submittedName>
        <fullName evidence="2">Uncharacterized protein</fullName>
    </submittedName>
</protein>
<organism evidence="2 3">
    <name type="scientific">Aldrovandia affinis</name>
    <dbReference type="NCBI Taxonomy" id="143900"/>
    <lineage>
        <taxon>Eukaryota</taxon>
        <taxon>Metazoa</taxon>
        <taxon>Chordata</taxon>
        <taxon>Craniata</taxon>
        <taxon>Vertebrata</taxon>
        <taxon>Euteleostomi</taxon>
        <taxon>Actinopterygii</taxon>
        <taxon>Neopterygii</taxon>
        <taxon>Teleostei</taxon>
        <taxon>Notacanthiformes</taxon>
        <taxon>Halosauridae</taxon>
        <taxon>Aldrovandia</taxon>
    </lineage>
</organism>
<name>A0AAD7R9C9_9TELE</name>
<dbReference type="Proteomes" id="UP001221898">
    <property type="component" value="Unassembled WGS sequence"/>
</dbReference>
<evidence type="ECO:0000313" key="2">
    <source>
        <dbReference type="EMBL" id="KAJ8372248.1"/>
    </source>
</evidence>
<feature type="region of interest" description="Disordered" evidence="1">
    <location>
        <begin position="65"/>
        <end position="95"/>
    </location>
</feature>
<proteinExistence type="predicted"/>
<feature type="compositionally biased region" description="Polar residues" evidence="1">
    <location>
        <begin position="74"/>
        <end position="87"/>
    </location>
</feature>
<evidence type="ECO:0000256" key="1">
    <source>
        <dbReference type="SAM" id="MobiDB-lite"/>
    </source>
</evidence>
<accession>A0AAD7R9C9</accession>